<dbReference type="SUPFAM" id="SSF158745">
    <property type="entry name" value="LanC-like"/>
    <property type="match status" value="1"/>
</dbReference>
<name>A0A1M5INI9_9BACT</name>
<dbReference type="InterPro" id="IPR007822">
    <property type="entry name" value="LANC-like"/>
</dbReference>
<evidence type="ECO:0000313" key="1">
    <source>
        <dbReference type="EMBL" id="SHG29882.1"/>
    </source>
</evidence>
<dbReference type="OrthoDB" id="1092992at2"/>
<dbReference type="STRING" id="1194090.SAMN05443144_12411"/>
<gene>
    <name evidence="1" type="ORF">SAMN05443144_12411</name>
</gene>
<keyword evidence="2" id="KW-1185">Reference proteome</keyword>
<dbReference type="GO" id="GO:0031179">
    <property type="term" value="P:peptide modification"/>
    <property type="evidence" value="ECO:0007669"/>
    <property type="project" value="InterPro"/>
</dbReference>
<proteinExistence type="predicted"/>
<dbReference type="Gene3D" id="1.50.10.10">
    <property type="match status" value="1"/>
</dbReference>
<accession>A0A1M5INI9</accession>
<dbReference type="GO" id="GO:0005975">
    <property type="term" value="P:carbohydrate metabolic process"/>
    <property type="evidence" value="ECO:0007669"/>
    <property type="project" value="InterPro"/>
</dbReference>
<reference evidence="1 2" key="1">
    <citation type="submission" date="2016-11" db="EMBL/GenBank/DDBJ databases">
        <authorList>
            <person name="Jaros S."/>
            <person name="Januszkiewicz K."/>
            <person name="Wedrychowicz H."/>
        </authorList>
    </citation>
    <scope>NUCLEOTIDE SEQUENCE [LARGE SCALE GENOMIC DNA]</scope>
    <source>
        <strain evidence="1 2">DSM 21986</strain>
    </source>
</reference>
<organism evidence="1 2">
    <name type="scientific">Fodinibius roseus</name>
    <dbReference type="NCBI Taxonomy" id="1194090"/>
    <lineage>
        <taxon>Bacteria</taxon>
        <taxon>Pseudomonadati</taxon>
        <taxon>Balneolota</taxon>
        <taxon>Balneolia</taxon>
        <taxon>Balneolales</taxon>
        <taxon>Balneolaceae</taxon>
        <taxon>Fodinibius</taxon>
    </lineage>
</organism>
<dbReference type="Proteomes" id="UP000184041">
    <property type="component" value="Unassembled WGS sequence"/>
</dbReference>
<sequence>MRQMDIELIKDTGDPIKRDMVIEKTKVINDILMQAAPAMNNMGLLNGKLGISIYFFHFAKVTGSKKHHQLAQRLFDEVYEGLSRNGIPVNFEDGLAGIALGIEYLAQNGFVNTDTDDIFSKTDNRIYRHIVANDQLPIGILEGAMGSLLYVLSRLSKQDIQTEDPSTFVFRRLLIRLVNHIGERVEERKYSVQEPLMFDVSWDLPLCLILLGKVREMDIYSYKINHIIDHLSPVVLSLYPRLSSNRLYLLLGIESILQQIDLPEWQNHATLLKQNIAMDEILEEELRDKSLHLMHGAAGVDLVSRQLHQLIQVDRLLFNREQLIEKIIYSEYWEKIEQNEIESRSLGLLFYGLTGVGLHLLTLLEGFEKPSLPF</sequence>
<dbReference type="AlphaFoldDB" id="A0A1M5INI9"/>
<evidence type="ECO:0000313" key="2">
    <source>
        <dbReference type="Proteomes" id="UP000184041"/>
    </source>
</evidence>
<protein>
    <submittedName>
        <fullName evidence="1">Lanthionine synthetase C-like protein</fullName>
    </submittedName>
</protein>
<dbReference type="Gene3D" id="1.50.10.20">
    <property type="match status" value="1"/>
</dbReference>
<dbReference type="EMBL" id="FQUS01000024">
    <property type="protein sequence ID" value="SHG29882.1"/>
    <property type="molecule type" value="Genomic_DNA"/>
</dbReference>
<dbReference type="Pfam" id="PF05147">
    <property type="entry name" value="LANC_like"/>
    <property type="match status" value="1"/>
</dbReference>
<dbReference type="InterPro" id="IPR012341">
    <property type="entry name" value="6hp_glycosidase-like_sf"/>
</dbReference>